<evidence type="ECO:0000313" key="2">
    <source>
        <dbReference type="EMBL" id="QTC87167.1"/>
    </source>
</evidence>
<reference evidence="2 3" key="1">
    <citation type="submission" date="2020-09" db="EMBL/GenBank/DDBJ databases">
        <title>Brevundimonas sp. LVF1 isolated from an oligotrophic pond in Goettingen, Germany.</title>
        <authorList>
            <person name="Friedrich I."/>
            <person name="Klassen A."/>
            <person name="Neubauer H."/>
            <person name="Schneider D."/>
            <person name="Hertel R."/>
            <person name="Daniel R."/>
        </authorList>
    </citation>
    <scope>NUCLEOTIDE SEQUENCE [LARGE SCALE GENOMIC DNA]</scope>
    <source>
        <strain evidence="2 3">LVF1</strain>
    </source>
</reference>
<evidence type="ECO:0000256" key="1">
    <source>
        <dbReference type="SAM" id="SignalP"/>
    </source>
</evidence>
<keyword evidence="1" id="KW-0732">Signal</keyword>
<gene>
    <name evidence="2" type="ORF">IFE19_13835</name>
</gene>
<organism evidence="2 3">
    <name type="scientific">Brevundimonas pondensis</name>
    <dbReference type="NCBI Taxonomy" id="2774189"/>
    <lineage>
        <taxon>Bacteria</taxon>
        <taxon>Pseudomonadati</taxon>
        <taxon>Pseudomonadota</taxon>
        <taxon>Alphaproteobacteria</taxon>
        <taxon>Caulobacterales</taxon>
        <taxon>Caulobacteraceae</taxon>
        <taxon>Brevundimonas</taxon>
    </lineage>
</organism>
<accession>A0ABX7SK26</accession>
<name>A0ABX7SK26_9CAUL</name>
<feature type="signal peptide" evidence="1">
    <location>
        <begin position="1"/>
        <end position="27"/>
    </location>
</feature>
<proteinExistence type="predicted"/>
<dbReference type="RefSeq" id="WP_207823199.1">
    <property type="nucleotide sequence ID" value="NZ_CP062006.1"/>
</dbReference>
<feature type="chain" id="PRO_5046759181" evidence="1">
    <location>
        <begin position="28"/>
        <end position="90"/>
    </location>
</feature>
<sequence length="90" mass="9623">MTRFKQTLAIIALATATTLSATAPAMALSEPLYDYIYYSDATKTVQVGSWTGVCYNGWAGVTEFPDGTVTAHFDKVRTGTCLGNGGTIYQ</sequence>
<protein>
    <submittedName>
        <fullName evidence="2">Uncharacterized protein</fullName>
    </submittedName>
</protein>
<dbReference type="Proteomes" id="UP000663942">
    <property type="component" value="Chromosome"/>
</dbReference>
<evidence type="ECO:0000313" key="3">
    <source>
        <dbReference type="Proteomes" id="UP000663942"/>
    </source>
</evidence>
<dbReference type="EMBL" id="CP062006">
    <property type="protein sequence ID" value="QTC87167.1"/>
    <property type="molecule type" value="Genomic_DNA"/>
</dbReference>
<keyword evidence="3" id="KW-1185">Reference proteome</keyword>